<gene>
    <name evidence="1" type="ORF">CYMTET_13445</name>
</gene>
<keyword evidence="2" id="KW-1185">Reference proteome</keyword>
<name>A0AAE0GI46_9CHLO</name>
<dbReference type="Proteomes" id="UP001190700">
    <property type="component" value="Unassembled WGS sequence"/>
</dbReference>
<evidence type="ECO:0000313" key="2">
    <source>
        <dbReference type="Proteomes" id="UP001190700"/>
    </source>
</evidence>
<accession>A0AAE0GI46</accession>
<proteinExistence type="predicted"/>
<dbReference type="AlphaFoldDB" id="A0AAE0GI46"/>
<protein>
    <submittedName>
        <fullName evidence="1">Uncharacterized protein</fullName>
    </submittedName>
</protein>
<evidence type="ECO:0000313" key="1">
    <source>
        <dbReference type="EMBL" id="KAK3278624.1"/>
    </source>
</evidence>
<organism evidence="1 2">
    <name type="scientific">Cymbomonas tetramitiformis</name>
    <dbReference type="NCBI Taxonomy" id="36881"/>
    <lineage>
        <taxon>Eukaryota</taxon>
        <taxon>Viridiplantae</taxon>
        <taxon>Chlorophyta</taxon>
        <taxon>Pyramimonadophyceae</taxon>
        <taxon>Pyramimonadales</taxon>
        <taxon>Pyramimonadaceae</taxon>
        <taxon>Cymbomonas</taxon>
    </lineage>
</organism>
<dbReference type="EMBL" id="LGRX02005353">
    <property type="protein sequence ID" value="KAK3278624.1"/>
    <property type="molecule type" value="Genomic_DNA"/>
</dbReference>
<comment type="caution">
    <text evidence="1">The sequence shown here is derived from an EMBL/GenBank/DDBJ whole genome shotgun (WGS) entry which is preliminary data.</text>
</comment>
<reference evidence="1 2" key="1">
    <citation type="journal article" date="2015" name="Genome Biol. Evol.">
        <title>Comparative Genomics of a Bacterivorous Green Alga Reveals Evolutionary Causalities and Consequences of Phago-Mixotrophic Mode of Nutrition.</title>
        <authorList>
            <person name="Burns J.A."/>
            <person name="Paasch A."/>
            <person name="Narechania A."/>
            <person name="Kim E."/>
        </authorList>
    </citation>
    <scope>NUCLEOTIDE SEQUENCE [LARGE SCALE GENOMIC DNA]</scope>
    <source>
        <strain evidence="1 2">PLY_AMNH</strain>
    </source>
</reference>
<sequence length="123" mass="13556">MPYSDRLRSVTVTGDYLRPTHINGPKVGAIYSAVRHRGWAKRFCSDVLGGKDKRLTASGNLYMLPGLVVAIKNEFDSVGLDMAVFNLDNPTVAGIPCLNELLYYDVLKCIIKRNSVAHTMLLG</sequence>